<dbReference type="SUPFAM" id="SSF52047">
    <property type="entry name" value="RNI-like"/>
    <property type="match status" value="1"/>
</dbReference>
<reference evidence="2" key="1">
    <citation type="submission" date="2023-03" db="EMBL/GenBank/DDBJ databases">
        <authorList>
            <person name="Julca I."/>
        </authorList>
    </citation>
    <scope>NUCLEOTIDE SEQUENCE</scope>
</reference>
<evidence type="ECO:0000313" key="2">
    <source>
        <dbReference type="EMBL" id="CAI9109050.1"/>
    </source>
</evidence>
<dbReference type="InterPro" id="IPR053781">
    <property type="entry name" value="F-box_AtFBL13-like"/>
</dbReference>
<evidence type="ECO:0000259" key="1">
    <source>
        <dbReference type="PROSITE" id="PS50181"/>
    </source>
</evidence>
<proteinExistence type="predicted"/>
<dbReference type="CDD" id="cd22160">
    <property type="entry name" value="F-box_AtFBL13-like"/>
    <property type="match status" value="1"/>
</dbReference>
<feature type="domain" description="F-box" evidence="1">
    <location>
        <begin position="17"/>
        <end position="71"/>
    </location>
</feature>
<dbReference type="Pfam" id="PF00646">
    <property type="entry name" value="F-box"/>
    <property type="match status" value="1"/>
</dbReference>
<keyword evidence="3" id="KW-1185">Reference proteome</keyword>
<dbReference type="InterPro" id="IPR053772">
    <property type="entry name" value="At1g61320/At1g61330-like"/>
</dbReference>
<sequence length="460" mass="52435">MGNFRPSKCAYKRKTPEDQISLLPDEILARILSFLALKEAGRTSVLSKRWEHAWTYVSELNFDALNTIREMAARGEGYRRGLEIERSKFVNWVNKVLDSHQTLELISFRIYIDMNDSFREDLDKWLHYALDRRVQRLEVNLTRHGSDGFSDDYALSSEFFVAHASCWSSLKVLILKSVKISGANVEYLLHNCTSLETLVVHGSDDLTSLEVRGPPSLALQHLEILHCSLKSLIVCNAANLALLKIDDPDKAVLKNVSGLVHLGFFGCPYGVKDVFQKRFSCCFSKLKVLSLFLAPRRAQEFEESLPQLPSLKQLSVILGLWYEESMPELTFFFEAAPNLVKFVIKLDYPFKKMTGSTIEQQSENSVVVNRGAVQHLKVVEIHGYRGRIELGLAKYFLKKAVSLEKFIVDPRYQYTIREGEPWYEGINVRGRQEAIADDGRRCAKDQLSGLIPSHVTLQIL</sequence>
<dbReference type="AlphaFoldDB" id="A0AAV1DMF9"/>
<dbReference type="PROSITE" id="PS50181">
    <property type="entry name" value="FBOX"/>
    <property type="match status" value="1"/>
</dbReference>
<organism evidence="2 3">
    <name type="scientific">Oldenlandia corymbosa var. corymbosa</name>
    <dbReference type="NCBI Taxonomy" id="529605"/>
    <lineage>
        <taxon>Eukaryota</taxon>
        <taxon>Viridiplantae</taxon>
        <taxon>Streptophyta</taxon>
        <taxon>Embryophyta</taxon>
        <taxon>Tracheophyta</taxon>
        <taxon>Spermatophyta</taxon>
        <taxon>Magnoliopsida</taxon>
        <taxon>eudicotyledons</taxon>
        <taxon>Gunneridae</taxon>
        <taxon>Pentapetalae</taxon>
        <taxon>asterids</taxon>
        <taxon>lamiids</taxon>
        <taxon>Gentianales</taxon>
        <taxon>Rubiaceae</taxon>
        <taxon>Rubioideae</taxon>
        <taxon>Spermacoceae</taxon>
        <taxon>Hedyotis-Oldenlandia complex</taxon>
        <taxon>Oldenlandia</taxon>
    </lineage>
</organism>
<accession>A0AAV1DMF9</accession>
<dbReference type="InterPro" id="IPR032675">
    <property type="entry name" value="LRR_dom_sf"/>
</dbReference>
<dbReference type="InterPro" id="IPR001810">
    <property type="entry name" value="F-box_dom"/>
</dbReference>
<name>A0AAV1DMF9_OLDCO</name>
<dbReference type="PANTHER" id="PTHR34145:SF68">
    <property type="entry name" value="FBD DOMAIN-CONTAINING PROTEIN"/>
    <property type="match status" value="1"/>
</dbReference>
<gene>
    <name evidence="2" type="ORF">OLC1_LOCUS17015</name>
</gene>
<dbReference type="InterPro" id="IPR055357">
    <property type="entry name" value="LRR_At1g61320_AtMIF1"/>
</dbReference>
<dbReference type="Gene3D" id="3.80.10.10">
    <property type="entry name" value="Ribonuclease Inhibitor"/>
    <property type="match status" value="1"/>
</dbReference>
<dbReference type="PANTHER" id="PTHR34145">
    <property type="entry name" value="OS02G0105600 PROTEIN"/>
    <property type="match status" value="1"/>
</dbReference>
<dbReference type="Proteomes" id="UP001161247">
    <property type="component" value="Chromosome 6"/>
</dbReference>
<protein>
    <submittedName>
        <fullName evidence="2">OLC1v1008787C1</fullName>
    </submittedName>
</protein>
<dbReference type="Pfam" id="PF23622">
    <property type="entry name" value="LRR_At1g61320_AtMIF1"/>
    <property type="match status" value="1"/>
</dbReference>
<evidence type="ECO:0000313" key="3">
    <source>
        <dbReference type="Proteomes" id="UP001161247"/>
    </source>
</evidence>
<dbReference type="EMBL" id="OX459123">
    <property type="protein sequence ID" value="CAI9109050.1"/>
    <property type="molecule type" value="Genomic_DNA"/>
</dbReference>
<dbReference type="SUPFAM" id="SSF81383">
    <property type="entry name" value="F-box domain"/>
    <property type="match status" value="1"/>
</dbReference>
<dbReference type="InterPro" id="IPR036047">
    <property type="entry name" value="F-box-like_dom_sf"/>
</dbReference>
<dbReference type="Gene3D" id="1.20.1280.50">
    <property type="match status" value="1"/>
</dbReference>